<accession>A0A0L9UXX3</accession>
<dbReference type="EMBL" id="CM003377">
    <property type="protein sequence ID" value="KOM47427.1"/>
    <property type="molecule type" value="Genomic_DNA"/>
</dbReference>
<evidence type="ECO:0000313" key="2">
    <source>
        <dbReference type="Proteomes" id="UP000053144"/>
    </source>
</evidence>
<proteinExistence type="predicted"/>
<dbReference type="AlphaFoldDB" id="A0A0L9UXX3"/>
<dbReference type="Gramene" id="KOM47427">
    <property type="protein sequence ID" value="KOM47427"/>
    <property type="gene ID" value="LR48_Vigan07g113100"/>
</dbReference>
<organism evidence="1 2">
    <name type="scientific">Phaseolus angularis</name>
    <name type="common">Azuki bean</name>
    <name type="synonym">Vigna angularis</name>
    <dbReference type="NCBI Taxonomy" id="3914"/>
    <lineage>
        <taxon>Eukaryota</taxon>
        <taxon>Viridiplantae</taxon>
        <taxon>Streptophyta</taxon>
        <taxon>Embryophyta</taxon>
        <taxon>Tracheophyta</taxon>
        <taxon>Spermatophyta</taxon>
        <taxon>Magnoliopsida</taxon>
        <taxon>eudicotyledons</taxon>
        <taxon>Gunneridae</taxon>
        <taxon>Pentapetalae</taxon>
        <taxon>rosids</taxon>
        <taxon>fabids</taxon>
        <taxon>Fabales</taxon>
        <taxon>Fabaceae</taxon>
        <taxon>Papilionoideae</taxon>
        <taxon>50 kb inversion clade</taxon>
        <taxon>NPAAA clade</taxon>
        <taxon>indigoferoid/millettioid clade</taxon>
        <taxon>Phaseoleae</taxon>
        <taxon>Vigna</taxon>
    </lineage>
</organism>
<name>A0A0L9UXX3_PHAAN</name>
<dbReference type="Proteomes" id="UP000053144">
    <property type="component" value="Chromosome 7"/>
</dbReference>
<evidence type="ECO:0000313" key="1">
    <source>
        <dbReference type="EMBL" id="KOM47427.1"/>
    </source>
</evidence>
<protein>
    <submittedName>
        <fullName evidence="1">Uncharacterized protein</fullName>
    </submittedName>
</protein>
<sequence>MEPQLASELVHPRFLFPDAGGMEMMPRLRETHEEEERYSQLGRLWVCCLQVAFHGSDAKMMDGGLETMDEINGGDADAIRGGVVVKMMDGGGHGRTMMLLAVEVGGARGACEKEEVGRRSVCGGFGYVAESGGV</sequence>
<reference evidence="2" key="1">
    <citation type="journal article" date="2015" name="Proc. Natl. Acad. Sci. U.S.A.">
        <title>Genome sequencing of adzuki bean (Vigna angularis) provides insight into high starch and low fat accumulation and domestication.</title>
        <authorList>
            <person name="Yang K."/>
            <person name="Tian Z."/>
            <person name="Chen C."/>
            <person name="Luo L."/>
            <person name="Zhao B."/>
            <person name="Wang Z."/>
            <person name="Yu L."/>
            <person name="Li Y."/>
            <person name="Sun Y."/>
            <person name="Li W."/>
            <person name="Chen Y."/>
            <person name="Li Y."/>
            <person name="Zhang Y."/>
            <person name="Ai D."/>
            <person name="Zhao J."/>
            <person name="Shang C."/>
            <person name="Ma Y."/>
            <person name="Wu B."/>
            <person name="Wang M."/>
            <person name="Gao L."/>
            <person name="Sun D."/>
            <person name="Zhang P."/>
            <person name="Guo F."/>
            <person name="Wang W."/>
            <person name="Li Y."/>
            <person name="Wang J."/>
            <person name="Varshney R.K."/>
            <person name="Wang J."/>
            <person name="Ling H.Q."/>
            <person name="Wan P."/>
        </authorList>
    </citation>
    <scope>NUCLEOTIDE SEQUENCE</scope>
    <source>
        <strain evidence="2">cv. Jingnong 6</strain>
    </source>
</reference>
<gene>
    <name evidence="1" type="ORF">LR48_Vigan07g113100</name>
</gene>